<keyword evidence="7" id="KW-0325">Glycoprotein</keyword>
<evidence type="ECO:0000259" key="12">
    <source>
        <dbReference type="SMART" id="SM01361"/>
    </source>
</evidence>
<dbReference type="InterPro" id="IPR047565">
    <property type="entry name" value="Alpha-macroglob_thiol-ester_cl"/>
</dbReference>
<dbReference type="Gene3D" id="1.50.10.20">
    <property type="match status" value="1"/>
</dbReference>
<dbReference type="InterPro" id="IPR013783">
    <property type="entry name" value="Ig-like_fold"/>
</dbReference>
<feature type="domain" description="Alpha-2-macroglobulin bait region" evidence="10">
    <location>
        <begin position="443"/>
        <end position="566"/>
    </location>
</feature>
<keyword evidence="6" id="KW-1015">Disulfide bond</keyword>
<feature type="domain" description="Alpha-macroglobulin receptor-binding" evidence="12">
    <location>
        <begin position="1224"/>
        <end position="1308"/>
    </location>
</feature>
<dbReference type="Pfam" id="PF07678">
    <property type="entry name" value="TED_complement"/>
    <property type="match status" value="1"/>
</dbReference>
<dbReference type="InterPro" id="IPR041555">
    <property type="entry name" value="MG3"/>
</dbReference>
<keyword evidence="8" id="KW-1133">Transmembrane helix</keyword>
<dbReference type="InterPro" id="IPR008930">
    <property type="entry name" value="Terpenoid_cyclase/PrenylTrfase"/>
</dbReference>
<feature type="signal peptide" evidence="9">
    <location>
        <begin position="1"/>
        <end position="17"/>
    </location>
</feature>
<evidence type="ECO:0000256" key="5">
    <source>
        <dbReference type="ARBA" id="ARBA00022966"/>
    </source>
</evidence>
<dbReference type="Proteomes" id="UP000424527">
    <property type="component" value="Unassembled WGS sequence"/>
</dbReference>
<keyword evidence="4" id="KW-0722">Serine protease inhibitor</keyword>
<dbReference type="PANTHER" id="PTHR11412">
    <property type="entry name" value="MACROGLOBULIN / COMPLEMENT"/>
    <property type="match status" value="1"/>
</dbReference>
<evidence type="ECO:0000256" key="8">
    <source>
        <dbReference type="SAM" id="Phobius"/>
    </source>
</evidence>
<dbReference type="InterPro" id="IPR050473">
    <property type="entry name" value="A2M/Complement_sys"/>
</dbReference>
<proteinExistence type="inferred from homology"/>
<dbReference type="Gene3D" id="2.60.120.1540">
    <property type="match status" value="1"/>
</dbReference>
<dbReference type="Gene3D" id="2.60.40.1940">
    <property type="match status" value="1"/>
</dbReference>
<keyword evidence="8" id="KW-0472">Membrane</keyword>
<dbReference type="Pfam" id="PF01835">
    <property type="entry name" value="MG2"/>
    <property type="match status" value="1"/>
</dbReference>
<dbReference type="InterPro" id="IPR002890">
    <property type="entry name" value="MG2"/>
</dbReference>
<evidence type="ECO:0000313" key="14">
    <source>
        <dbReference type="Proteomes" id="UP000424527"/>
    </source>
</evidence>
<gene>
    <name evidence="13" type="ORF">D5F01_LYC11448</name>
</gene>
<evidence type="ECO:0000256" key="3">
    <source>
        <dbReference type="ARBA" id="ARBA00022729"/>
    </source>
</evidence>
<sequence>MDVFWTVVVCLGVVCSAVPGSTQDSSKTLFLVSGPETLHGGTPTPLAVTVLTDFPGRVMVEAAHGDIKVAQTEDFIGGLTTVVTLPPILGSIAQDSLFNLTVKGYKGDSLIFTNTTTVSFSPRNVSTFIQTDRSSYQPGDTVKVRIVSVQLDNHPYKGRVDISAQDPTGKVVNSWESTGTLGIVLQDFILSQTVLLGQWSIKTTVNGVSYERAFIVEHHERPPFEVLLKTPPHVLVGDGISGSVRALYSSGQPVQGTLTVSVRVAALAPLVHTQTKEIYGSTQFFFSKDLFQAIYTSGISSDGQSYITASITDISTGLKVNKTVEVRLMKNTFVLAFHDFPPTLKPSLHFFSKLRISRYDRKPLSSEDLKQSAVIEVTQRTWRTSMMNTESTTLTFPVPEDGNVHIKFQLQDQVVTLSILAKFQSSEETLTVYNYTSPTGAYIQISPINTLPAQVGLPLQLDVESTFQLTKLHFVVRSRGQVVAAGTKTSSSFSLTPTVSWSPEACVTVYCIFSDGEVTTDTARIPINQHNYVSLNWSSDKAQPGEQVSLTVTALEPRSQVAIMVLGTHGDIVQTDLDLTVEQECNIGMLTNARLFIRNQKQPDGPKNDTNVRNHTWTSEKITVPDGVISLRAVALVMSDNLGLAFTPMPQKLSVSKDFSLSLDVPSHLIRGEEIVLEVKIINHLEHDIEVILLLAQSEAFEFVLADRGDVSVVNAQKFTLGSHVSASALFPIRPVALGMMEISVDAVSAEASDSLVWRVLVKPQGVEQFHSETLFLELAPVKYNHSRSISFSFPPDVVPGSQRAHVALVGDILALSMNKLDSLVQMPLGCGEQNMIHFAPSVYVLQYLDKSNQDNKEIRSSALGYMMEGYQKQLSYQRDDGSFSAFGASTPGSIWLTAFVLRCFFQAQPYMQIDQSVLTRAVTWLLKHQGPQGEFNEVGRLIHTEMQGGLDNGPEALTAYVLMALLEDESYVDRYADNISRAQKYLEDKVSSGVASNYSLCLVAYALALANSPVAGTALTELSRRAHYRDGVMMWSSSAGQDLHEGKPRSAQIEMASYVLLANFRRGSLLESIELMKWLCRQRTHLGGFGTTQDTVIALQALAYFSSFSGAIAIDLRLNISSLTSSLVSEFHINSNNYRTYHSKEINVEDVNLTINMEGRGFAVFQMNVFYNLESKVFSQKARHAMDEEAFLLDVKVTEDVDHNHMQVSICTRLKDSQVINQTGMAILEVGMLSGFSLSPGATTPADIIKKVEVEPEKVSLYLDSLTKSEVCFTLPLLRDYKVAHVQDAVVQVYDYYEPTRKTTRTYRSDVLHNMNSCFFCGENCDRCRPGIAIAVSSMLSSHSISSATYSLICLFLGVASFFIVV</sequence>
<dbReference type="InterPro" id="IPR036595">
    <property type="entry name" value="A-macroglobulin_rcpt-bd_sf"/>
</dbReference>
<dbReference type="Gene3D" id="2.60.40.1930">
    <property type="match status" value="2"/>
</dbReference>
<dbReference type="Gene3D" id="2.60.40.690">
    <property type="entry name" value="Alpha-macroglobulin, receptor-binding domain"/>
    <property type="match status" value="1"/>
</dbReference>
<dbReference type="EMBL" id="REGW02000011">
    <property type="protein sequence ID" value="KAE8289741.1"/>
    <property type="molecule type" value="Genomic_DNA"/>
</dbReference>
<dbReference type="InterPro" id="IPR011626">
    <property type="entry name" value="Alpha-macroglobulin_TED"/>
</dbReference>
<dbReference type="InterPro" id="IPR001599">
    <property type="entry name" value="Macroglobln_a2"/>
</dbReference>
<protein>
    <submittedName>
        <fullName evidence="13">CD109 antigen 150 kDa TGF-beta-1-binding protein</fullName>
    </submittedName>
</protein>
<accession>A0A6G0IEP3</accession>
<dbReference type="SMART" id="SM01360">
    <property type="entry name" value="A2M"/>
    <property type="match status" value="1"/>
</dbReference>
<feature type="transmembrane region" description="Helical" evidence="8">
    <location>
        <begin position="1348"/>
        <end position="1366"/>
    </location>
</feature>
<dbReference type="PROSITE" id="PS00477">
    <property type="entry name" value="ALPHA_2_MACROGLOBULIN"/>
    <property type="match status" value="1"/>
</dbReference>
<evidence type="ECO:0000259" key="10">
    <source>
        <dbReference type="SMART" id="SM01359"/>
    </source>
</evidence>
<dbReference type="Pfam" id="PF07677">
    <property type="entry name" value="A2M_recep"/>
    <property type="match status" value="1"/>
</dbReference>
<keyword evidence="8" id="KW-0812">Transmembrane</keyword>
<dbReference type="PANTHER" id="PTHR11412:SF136">
    <property type="entry name" value="CD109 ANTIGEN"/>
    <property type="match status" value="1"/>
</dbReference>
<dbReference type="FunFam" id="1.50.10.20:FF:000001">
    <property type="entry name" value="CD109 isoform 1"/>
    <property type="match status" value="1"/>
</dbReference>
<evidence type="ECO:0000256" key="4">
    <source>
        <dbReference type="ARBA" id="ARBA00022900"/>
    </source>
</evidence>
<evidence type="ECO:0000256" key="6">
    <source>
        <dbReference type="ARBA" id="ARBA00023157"/>
    </source>
</evidence>
<keyword evidence="14" id="KW-1185">Reference proteome</keyword>
<evidence type="ECO:0000256" key="2">
    <source>
        <dbReference type="ARBA" id="ARBA00022690"/>
    </source>
</evidence>
<feature type="chain" id="PRO_5026061558" evidence="9">
    <location>
        <begin position="18"/>
        <end position="1367"/>
    </location>
</feature>
<dbReference type="SMART" id="SM01359">
    <property type="entry name" value="A2M_N_2"/>
    <property type="match status" value="1"/>
</dbReference>
<dbReference type="SMART" id="SM01419">
    <property type="entry name" value="Thiol-ester_cl"/>
    <property type="match status" value="1"/>
</dbReference>
<keyword evidence="3 9" id="KW-0732">Signal</keyword>
<name>A0A6G0IEP3_LARCR</name>
<dbReference type="SMART" id="SM01361">
    <property type="entry name" value="A2M_recep"/>
    <property type="match status" value="1"/>
</dbReference>
<dbReference type="SUPFAM" id="SSF49410">
    <property type="entry name" value="Alpha-macroglobulin receptor domain"/>
    <property type="match status" value="1"/>
</dbReference>
<evidence type="ECO:0000256" key="9">
    <source>
        <dbReference type="SAM" id="SignalP"/>
    </source>
</evidence>
<evidence type="ECO:0000256" key="1">
    <source>
        <dbReference type="ARBA" id="ARBA00010952"/>
    </source>
</evidence>
<dbReference type="InterPro" id="IPR009048">
    <property type="entry name" value="A-macroglobulin_rcpt-bd"/>
</dbReference>
<evidence type="ECO:0000313" key="13">
    <source>
        <dbReference type="EMBL" id="KAE8289741.1"/>
    </source>
</evidence>
<dbReference type="InterPro" id="IPR041813">
    <property type="entry name" value="A2M_TED"/>
</dbReference>
<feature type="domain" description="Alpha-2-macroglobulin" evidence="11">
    <location>
        <begin position="595"/>
        <end position="695"/>
    </location>
</feature>
<dbReference type="InterPro" id="IPR019742">
    <property type="entry name" value="MacrogloblnA2_CS"/>
</dbReference>
<dbReference type="Pfam" id="PF17791">
    <property type="entry name" value="MG3"/>
    <property type="match status" value="1"/>
</dbReference>
<keyword evidence="5" id="KW-0882">Thioester bond</keyword>
<dbReference type="Pfam" id="PF07703">
    <property type="entry name" value="A2M_BRD"/>
    <property type="match status" value="1"/>
</dbReference>
<dbReference type="GO" id="GO:0004867">
    <property type="term" value="F:serine-type endopeptidase inhibitor activity"/>
    <property type="evidence" value="ECO:0007669"/>
    <property type="project" value="UniProtKB-KW"/>
</dbReference>
<dbReference type="CDD" id="cd02897">
    <property type="entry name" value="A2M_2"/>
    <property type="match status" value="1"/>
</dbReference>
<keyword evidence="2" id="KW-0646">Protease inhibitor</keyword>
<comment type="similarity">
    <text evidence="1">Belongs to the protease inhibitor I39 (alpha-2-macroglobulin) family.</text>
</comment>
<dbReference type="SUPFAM" id="SSF48239">
    <property type="entry name" value="Terpenoid cyclases/Protein prenyltransferases"/>
    <property type="match status" value="1"/>
</dbReference>
<dbReference type="GO" id="GO:0005615">
    <property type="term" value="C:extracellular space"/>
    <property type="evidence" value="ECO:0007669"/>
    <property type="project" value="InterPro"/>
</dbReference>
<dbReference type="Pfam" id="PF00207">
    <property type="entry name" value="A2M"/>
    <property type="match status" value="1"/>
</dbReference>
<evidence type="ECO:0000259" key="11">
    <source>
        <dbReference type="SMART" id="SM01360"/>
    </source>
</evidence>
<reference evidence="13 14" key="1">
    <citation type="submission" date="2019-07" db="EMBL/GenBank/DDBJ databases">
        <title>Chromosome genome assembly for large yellow croaker.</title>
        <authorList>
            <person name="Xiao S."/>
        </authorList>
    </citation>
    <scope>NUCLEOTIDE SEQUENCE [LARGE SCALE GENOMIC DNA]</scope>
    <source>
        <strain evidence="13">JMULYC20181020</strain>
        <tissue evidence="13">Muscle</tissue>
    </source>
</reference>
<evidence type="ECO:0000256" key="7">
    <source>
        <dbReference type="ARBA" id="ARBA00023180"/>
    </source>
</evidence>
<dbReference type="Gene3D" id="2.60.40.10">
    <property type="entry name" value="Immunoglobulins"/>
    <property type="match status" value="1"/>
</dbReference>
<organism evidence="13 14">
    <name type="scientific">Larimichthys crocea</name>
    <name type="common">Large yellow croaker</name>
    <name type="synonym">Pseudosciaena crocea</name>
    <dbReference type="NCBI Taxonomy" id="215358"/>
    <lineage>
        <taxon>Eukaryota</taxon>
        <taxon>Metazoa</taxon>
        <taxon>Chordata</taxon>
        <taxon>Craniata</taxon>
        <taxon>Vertebrata</taxon>
        <taxon>Euteleostomi</taxon>
        <taxon>Actinopterygii</taxon>
        <taxon>Neopterygii</taxon>
        <taxon>Teleostei</taxon>
        <taxon>Neoteleostei</taxon>
        <taxon>Acanthomorphata</taxon>
        <taxon>Eupercaria</taxon>
        <taxon>Sciaenidae</taxon>
        <taxon>Larimichthys</taxon>
    </lineage>
</organism>
<dbReference type="InterPro" id="IPR011625">
    <property type="entry name" value="A2M_N_BRD"/>
</dbReference>
<comment type="caution">
    <text evidence="13">The sequence shown here is derived from an EMBL/GenBank/DDBJ whole genome shotgun (WGS) entry which is preliminary data.</text>
</comment>